<dbReference type="InterPro" id="IPR000182">
    <property type="entry name" value="GNAT_dom"/>
</dbReference>
<reference evidence="4 5" key="1">
    <citation type="submission" date="2019-03" db="EMBL/GenBank/DDBJ databases">
        <title>Arenimonas daejeonensis sp. nov., isolated from compost.</title>
        <authorList>
            <person name="Jeon C.O."/>
        </authorList>
    </citation>
    <scope>NUCLEOTIDE SEQUENCE [LARGE SCALE GENOMIC DNA]</scope>
    <source>
        <strain evidence="4 5">R29</strain>
    </source>
</reference>
<evidence type="ECO:0000256" key="1">
    <source>
        <dbReference type="ARBA" id="ARBA00022679"/>
    </source>
</evidence>
<dbReference type="Gene3D" id="3.40.630.30">
    <property type="match status" value="1"/>
</dbReference>
<dbReference type="InterPro" id="IPR057691">
    <property type="entry name" value="DUF7931"/>
</dbReference>
<evidence type="ECO:0000259" key="3">
    <source>
        <dbReference type="PROSITE" id="PS51186"/>
    </source>
</evidence>
<dbReference type="CDD" id="cd04301">
    <property type="entry name" value="NAT_SF"/>
    <property type="match status" value="1"/>
</dbReference>
<name>A0A5C4RT13_9GAMM</name>
<keyword evidence="2" id="KW-0012">Acyltransferase</keyword>
<dbReference type="PANTHER" id="PTHR43877">
    <property type="entry name" value="AMINOALKYLPHOSPHONATE N-ACETYLTRANSFERASE-RELATED-RELATED"/>
    <property type="match status" value="1"/>
</dbReference>
<comment type="caution">
    <text evidence="4">The sequence shown here is derived from an EMBL/GenBank/DDBJ whole genome shotgun (WGS) entry which is preliminary data.</text>
</comment>
<accession>A0A5C4RT13</accession>
<dbReference type="EMBL" id="SMDR01000001">
    <property type="protein sequence ID" value="TNJ34463.1"/>
    <property type="molecule type" value="Genomic_DNA"/>
</dbReference>
<dbReference type="GO" id="GO:0016747">
    <property type="term" value="F:acyltransferase activity, transferring groups other than amino-acyl groups"/>
    <property type="evidence" value="ECO:0007669"/>
    <property type="project" value="InterPro"/>
</dbReference>
<evidence type="ECO:0000313" key="5">
    <source>
        <dbReference type="Proteomes" id="UP000305760"/>
    </source>
</evidence>
<dbReference type="OrthoDB" id="9796171at2"/>
<gene>
    <name evidence="4" type="ORF">E1B00_01355</name>
</gene>
<evidence type="ECO:0000313" key="4">
    <source>
        <dbReference type="EMBL" id="TNJ34463.1"/>
    </source>
</evidence>
<keyword evidence="1 4" id="KW-0808">Transferase</keyword>
<dbReference type="RefSeq" id="WP_139444872.1">
    <property type="nucleotide sequence ID" value="NZ_SMDR01000001.1"/>
</dbReference>
<dbReference type="Pfam" id="PF13673">
    <property type="entry name" value="Acetyltransf_10"/>
    <property type="match status" value="1"/>
</dbReference>
<dbReference type="Pfam" id="PF25559">
    <property type="entry name" value="DUF7931"/>
    <property type="match status" value="1"/>
</dbReference>
<dbReference type="PANTHER" id="PTHR43877:SF1">
    <property type="entry name" value="ACETYLTRANSFERASE"/>
    <property type="match status" value="1"/>
</dbReference>
<dbReference type="Proteomes" id="UP000305760">
    <property type="component" value="Unassembled WGS sequence"/>
</dbReference>
<dbReference type="InterPro" id="IPR016181">
    <property type="entry name" value="Acyl_CoA_acyltransferase"/>
</dbReference>
<dbReference type="SUPFAM" id="SSF55729">
    <property type="entry name" value="Acyl-CoA N-acyltransferases (Nat)"/>
    <property type="match status" value="1"/>
</dbReference>
<dbReference type="PROSITE" id="PS51186">
    <property type="entry name" value="GNAT"/>
    <property type="match status" value="1"/>
</dbReference>
<protein>
    <submittedName>
        <fullName evidence="4">GNAT family N-acetyltransferase</fullName>
    </submittedName>
</protein>
<keyword evidence="5" id="KW-1185">Reference proteome</keyword>
<dbReference type="AlphaFoldDB" id="A0A5C4RT13"/>
<feature type="domain" description="N-acetyltransferase" evidence="3">
    <location>
        <begin position="6"/>
        <end position="144"/>
    </location>
</feature>
<evidence type="ECO:0000256" key="2">
    <source>
        <dbReference type="ARBA" id="ARBA00023315"/>
    </source>
</evidence>
<dbReference type="InterPro" id="IPR050832">
    <property type="entry name" value="Bact_Acetyltransf"/>
</dbReference>
<proteinExistence type="predicted"/>
<sequence length="319" mass="36064">MIESDFRVEPADYQADFQDLRLVRETVFVLEQKVPIEDEWDELDPRCRHVLARDNHHRPIGTGRLTPERKIGRMAVLPEWRGKGVGDAMLVALMDQARAQGWTEVRLNAQVSAERFYARHGFEPYGERFMEAGIEHQAMRRALEPLTRPERPAAAPRGPSVPAREFDGLAAATEATLALVQGARRELWLYSRDLEPALYAQPAVLEAFKQYAIAGRGGVVQVLVQEPATLLGSGHPLLGLAQRMSTVFQFRTPTDPVDQQYPSAFLANDRDGYLFRLLGSRFEGDWSPAQPARARQLAEHFGRVWERSRPCTELRVLGI</sequence>
<organism evidence="4 5">
    <name type="scientific">Arenimonas terrae</name>
    <dbReference type="NCBI Taxonomy" id="2546226"/>
    <lineage>
        <taxon>Bacteria</taxon>
        <taxon>Pseudomonadati</taxon>
        <taxon>Pseudomonadota</taxon>
        <taxon>Gammaproteobacteria</taxon>
        <taxon>Lysobacterales</taxon>
        <taxon>Lysobacteraceae</taxon>
        <taxon>Arenimonas</taxon>
    </lineage>
</organism>